<reference evidence="3" key="1">
    <citation type="submission" date="2021-01" db="EMBL/GenBank/DDBJ databases">
        <authorList>
            <consortium name="Genoscope - CEA"/>
            <person name="William W."/>
        </authorList>
    </citation>
    <scope>NUCLEOTIDE SEQUENCE</scope>
</reference>
<dbReference type="OMA" id="QIDEMEV"/>
<dbReference type="EMBL" id="CAJJDM010000007">
    <property type="protein sequence ID" value="CAD8046462.1"/>
    <property type="molecule type" value="Genomic_DNA"/>
</dbReference>
<dbReference type="AlphaFoldDB" id="A0A8S1JUZ2"/>
<comment type="caution">
    <text evidence="3">The sequence shown here is derived from an EMBL/GenBank/DDBJ whole genome shotgun (WGS) entry which is preliminary data.</text>
</comment>
<dbReference type="Pfam" id="PF21674">
    <property type="entry name" value="CCDC22_N"/>
    <property type="match status" value="1"/>
</dbReference>
<dbReference type="InterPro" id="IPR048349">
    <property type="entry name" value="CCDC22_N"/>
</dbReference>
<protein>
    <recommendedName>
        <fullName evidence="2">CCDC22 N-terminal domain-containing protein</fullName>
    </recommendedName>
</protein>
<organism evidence="3 4">
    <name type="scientific">Paramecium primaurelia</name>
    <dbReference type="NCBI Taxonomy" id="5886"/>
    <lineage>
        <taxon>Eukaryota</taxon>
        <taxon>Sar</taxon>
        <taxon>Alveolata</taxon>
        <taxon>Ciliophora</taxon>
        <taxon>Intramacronucleata</taxon>
        <taxon>Oligohymenophorea</taxon>
        <taxon>Peniculida</taxon>
        <taxon>Parameciidae</taxon>
        <taxon>Paramecium</taxon>
    </lineage>
</organism>
<dbReference type="GO" id="GO:2000060">
    <property type="term" value="P:positive regulation of ubiquitin-dependent protein catabolic process"/>
    <property type="evidence" value="ECO:0007669"/>
    <property type="project" value="TreeGrafter"/>
</dbReference>
<dbReference type="InterPro" id="IPR008530">
    <property type="entry name" value="CCDC22"/>
</dbReference>
<evidence type="ECO:0000313" key="3">
    <source>
        <dbReference type="EMBL" id="CAD8046462.1"/>
    </source>
</evidence>
<feature type="coiled-coil region" evidence="1">
    <location>
        <begin position="460"/>
        <end position="494"/>
    </location>
</feature>
<dbReference type="PANTHER" id="PTHR15668">
    <property type="entry name" value="JM1 PROTEIN"/>
    <property type="match status" value="1"/>
</dbReference>
<proteinExistence type="predicted"/>
<sequence length="596" mass="71046">MEDQDQMLLKSLQLQGIQIQTQSLPQLTCEDLISIFLQFFQLSGTQAFEISSIKSIKSSFRRVGKIQEMLYPIGIRIDIQSIVNPNPQESRKIIVSLLSKLSQSNKKETGAKHLTFEERLQEEKATYRTNQIQNFFQEWVNPSLCAFPEVEQRFLRLHVLNIIKKEPLIKQVANKGVRKYLYHSIVRVMDHHLQKKEVDQPLQERLQLIKKMRRSDDPEAVLGQFKGQFQAEAEKNDWEDIQKGNRQLKRAIKQLKEEDKEEEQARKQKEDENQGLFNLEIQFQEEVKEIQQEIQDTQEAKSEISALLEDIQIKLIEQQKNYDKLQKKRQKLEDVNQKQQDIYSQLQSDNKDKQQELESAHSILQQIESKKGNDPEIQQLEQEIENIRIEWEKEKILQQNDADELAQQVQDRKLKLEQIQDKMRRLQEENQMIRNQGRVNLEYKEKLLVDLQNQPKEIARNQYIKKIVDLKNQLEKQKTEYLKQAKELSQLEDSLQFQDNMINRYCIEIENLINQDPKKSETVVKQIQKQYQDYKIVYKQCAELMRNIGEKRIQIYDTELKMEDILLKGYKKNVEKLRQDLTDIQAENKNLEKQRK</sequence>
<name>A0A8S1JUZ2_PARPR</name>
<feature type="domain" description="CCDC22 N-terminal" evidence="2">
    <location>
        <begin position="1"/>
        <end position="102"/>
    </location>
</feature>
<evidence type="ECO:0000259" key="2">
    <source>
        <dbReference type="Pfam" id="PF21674"/>
    </source>
</evidence>
<dbReference type="PANTHER" id="PTHR15668:SF4">
    <property type="entry name" value="COILED-COIL DOMAIN-CONTAINING PROTEIN 22"/>
    <property type="match status" value="1"/>
</dbReference>
<evidence type="ECO:0000256" key="1">
    <source>
        <dbReference type="SAM" id="Coils"/>
    </source>
</evidence>
<evidence type="ECO:0000313" key="4">
    <source>
        <dbReference type="Proteomes" id="UP000688137"/>
    </source>
</evidence>
<dbReference type="GO" id="GO:0097602">
    <property type="term" value="F:cullin family protein binding"/>
    <property type="evidence" value="ECO:0007669"/>
    <property type="project" value="TreeGrafter"/>
</dbReference>
<feature type="coiled-coil region" evidence="1">
    <location>
        <begin position="567"/>
        <end position="594"/>
    </location>
</feature>
<feature type="coiled-coil region" evidence="1">
    <location>
        <begin position="238"/>
        <end position="436"/>
    </location>
</feature>
<dbReference type="Proteomes" id="UP000688137">
    <property type="component" value="Unassembled WGS sequence"/>
</dbReference>
<keyword evidence="4" id="KW-1185">Reference proteome</keyword>
<keyword evidence="1" id="KW-0175">Coiled coil</keyword>
<accession>A0A8S1JUZ2</accession>
<gene>
    <name evidence="3" type="ORF">PPRIM_AZ9-3.1.T0100364</name>
</gene>